<evidence type="ECO:0000256" key="1">
    <source>
        <dbReference type="SAM" id="MobiDB-lite"/>
    </source>
</evidence>
<name>A0A843VRD5_COLES</name>
<sequence>NEAVRGLVGRVAASPPPMITSNNAALLLGVPVSFFLAAAAAGTGKKTTSTSYFPRRGCMGGPVLDRATGGSRGDSGGAACLRKADSENLHAPPHHSSSSNKALDRRVIGLGPFSPLFLASIFRSIFLARLVDR</sequence>
<protein>
    <submittedName>
        <fullName evidence="3">Uncharacterized protein</fullName>
    </submittedName>
</protein>
<keyword evidence="2" id="KW-0472">Membrane</keyword>
<feature type="region of interest" description="Disordered" evidence="1">
    <location>
        <begin position="64"/>
        <end position="101"/>
    </location>
</feature>
<keyword evidence="2" id="KW-1133">Transmembrane helix</keyword>
<dbReference type="EMBL" id="NMUH01002064">
    <property type="protein sequence ID" value="MQL97536.1"/>
    <property type="molecule type" value="Genomic_DNA"/>
</dbReference>
<proteinExistence type="predicted"/>
<dbReference type="AlphaFoldDB" id="A0A843VRD5"/>
<evidence type="ECO:0000313" key="4">
    <source>
        <dbReference type="Proteomes" id="UP000652761"/>
    </source>
</evidence>
<evidence type="ECO:0000256" key="2">
    <source>
        <dbReference type="SAM" id="Phobius"/>
    </source>
</evidence>
<feature type="transmembrane region" description="Helical" evidence="2">
    <location>
        <begin position="24"/>
        <end position="42"/>
    </location>
</feature>
<organism evidence="3 4">
    <name type="scientific">Colocasia esculenta</name>
    <name type="common">Wild taro</name>
    <name type="synonym">Arum esculentum</name>
    <dbReference type="NCBI Taxonomy" id="4460"/>
    <lineage>
        <taxon>Eukaryota</taxon>
        <taxon>Viridiplantae</taxon>
        <taxon>Streptophyta</taxon>
        <taxon>Embryophyta</taxon>
        <taxon>Tracheophyta</taxon>
        <taxon>Spermatophyta</taxon>
        <taxon>Magnoliopsida</taxon>
        <taxon>Liliopsida</taxon>
        <taxon>Araceae</taxon>
        <taxon>Aroideae</taxon>
        <taxon>Colocasieae</taxon>
        <taxon>Colocasia</taxon>
    </lineage>
</organism>
<dbReference type="Proteomes" id="UP000652761">
    <property type="component" value="Unassembled WGS sequence"/>
</dbReference>
<feature type="transmembrane region" description="Helical" evidence="2">
    <location>
        <begin position="107"/>
        <end position="131"/>
    </location>
</feature>
<feature type="non-terminal residue" evidence="3">
    <location>
        <position position="133"/>
    </location>
</feature>
<evidence type="ECO:0000313" key="3">
    <source>
        <dbReference type="EMBL" id="MQL97536.1"/>
    </source>
</evidence>
<keyword evidence="4" id="KW-1185">Reference proteome</keyword>
<comment type="caution">
    <text evidence="3">The sequence shown here is derived from an EMBL/GenBank/DDBJ whole genome shotgun (WGS) entry which is preliminary data.</text>
</comment>
<reference evidence="3" key="1">
    <citation type="submission" date="2017-07" db="EMBL/GenBank/DDBJ databases">
        <title>Taro Niue Genome Assembly and Annotation.</title>
        <authorList>
            <person name="Atibalentja N."/>
            <person name="Keating K."/>
            <person name="Fields C.J."/>
        </authorList>
    </citation>
    <scope>NUCLEOTIDE SEQUENCE</scope>
    <source>
        <strain evidence="3">Niue_2</strain>
        <tissue evidence="3">Leaf</tissue>
    </source>
</reference>
<accession>A0A843VRD5</accession>
<gene>
    <name evidence="3" type="ORF">Taro_030238</name>
</gene>
<keyword evidence="2" id="KW-0812">Transmembrane</keyword>